<dbReference type="Proteomes" id="UP000773462">
    <property type="component" value="Unassembled WGS sequence"/>
</dbReference>
<sequence>MEATRDMLWNIARDNMAEMEDADLLAAIQELDIVDLGELSVIAWRVI</sequence>
<dbReference type="RefSeq" id="WP_209869020.1">
    <property type="nucleotide sequence ID" value="NZ_JAGGLV010000001.1"/>
</dbReference>
<keyword evidence="2" id="KW-1185">Reference proteome</keyword>
<name>A0ABS4NK51_9BACL</name>
<evidence type="ECO:0000313" key="2">
    <source>
        <dbReference type="Proteomes" id="UP000773462"/>
    </source>
</evidence>
<comment type="caution">
    <text evidence="1">The sequence shown here is derived from an EMBL/GenBank/DDBJ whole genome shotgun (WGS) entry which is preliminary data.</text>
</comment>
<proteinExistence type="predicted"/>
<gene>
    <name evidence="1" type="ORF">J2Z70_000559</name>
</gene>
<protein>
    <submittedName>
        <fullName evidence="1">Uncharacterized protein</fullName>
    </submittedName>
</protein>
<organism evidence="1 2">
    <name type="scientific">Paenibacillus silagei</name>
    <dbReference type="NCBI Taxonomy" id="1670801"/>
    <lineage>
        <taxon>Bacteria</taxon>
        <taxon>Bacillati</taxon>
        <taxon>Bacillota</taxon>
        <taxon>Bacilli</taxon>
        <taxon>Bacillales</taxon>
        <taxon>Paenibacillaceae</taxon>
        <taxon>Paenibacillus</taxon>
    </lineage>
</organism>
<dbReference type="EMBL" id="JAGGLV010000001">
    <property type="protein sequence ID" value="MBP2110420.1"/>
    <property type="molecule type" value="Genomic_DNA"/>
</dbReference>
<evidence type="ECO:0000313" key="1">
    <source>
        <dbReference type="EMBL" id="MBP2110420.1"/>
    </source>
</evidence>
<reference evidence="1 2" key="1">
    <citation type="submission" date="2021-03" db="EMBL/GenBank/DDBJ databases">
        <title>Genomic Encyclopedia of Type Strains, Phase IV (KMG-IV): sequencing the most valuable type-strain genomes for metagenomic binning, comparative biology and taxonomic classification.</title>
        <authorList>
            <person name="Goeker M."/>
        </authorList>
    </citation>
    <scope>NUCLEOTIDE SEQUENCE [LARGE SCALE GENOMIC DNA]</scope>
    <source>
        <strain evidence="1 2">DSM 101953</strain>
    </source>
</reference>
<accession>A0ABS4NK51</accession>